<organism evidence="2 3">
    <name type="scientific">Pisolithus tinctorius Marx 270</name>
    <dbReference type="NCBI Taxonomy" id="870435"/>
    <lineage>
        <taxon>Eukaryota</taxon>
        <taxon>Fungi</taxon>
        <taxon>Dikarya</taxon>
        <taxon>Basidiomycota</taxon>
        <taxon>Agaricomycotina</taxon>
        <taxon>Agaricomycetes</taxon>
        <taxon>Agaricomycetidae</taxon>
        <taxon>Boletales</taxon>
        <taxon>Sclerodermatineae</taxon>
        <taxon>Pisolithaceae</taxon>
        <taxon>Pisolithus</taxon>
    </lineage>
</organism>
<dbReference type="HOGENOM" id="CLU_1696233_0_0_1"/>
<proteinExistence type="predicted"/>
<evidence type="ECO:0000313" key="2">
    <source>
        <dbReference type="EMBL" id="KIO02130.1"/>
    </source>
</evidence>
<keyword evidence="3" id="KW-1185">Reference proteome</keyword>
<feature type="region of interest" description="Disordered" evidence="1">
    <location>
        <begin position="94"/>
        <end position="117"/>
    </location>
</feature>
<dbReference type="AlphaFoldDB" id="A0A0C3NMK2"/>
<dbReference type="EMBL" id="KN831983">
    <property type="protein sequence ID" value="KIO02130.1"/>
    <property type="molecule type" value="Genomic_DNA"/>
</dbReference>
<dbReference type="Proteomes" id="UP000054217">
    <property type="component" value="Unassembled WGS sequence"/>
</dbReference>
<sequence>MYVIRMMIVEEEVWSLTSDFWGCYQVSHLLATGLPKGRDFVRDYSSFNAYSNCWLLCVESTRRWWSPSSEITRKLGGRHSIPKALRCMYNKQPSVGKDSQQNETGHPHLYLAGSSTSTSVPSTDSSLLQYVPSNHGIPISQTFCGAWHPLENMIG</sequence>
<protein>
    <submittedName>
        <fullName evidence="2">Uncharacterized protein</fullName>
    </submittedName>
</protein>
<name>A0A0C3NMK2_PISTI</name>
<evidence type="ECO:0000313" key="3">
    <source>
        <dbReference type="Proteomes" id="UP000054217"/>
    </source>
</evidence>
<dbReference type="InParanoid" id="A0A0C3NMK2"/>
<evidence type="ECO:0000256" key="1">
    <source>
        <dbReference type="SAM" id="MobiDB-lite"/>
    </source>
</evidence>
<gene>
    <name evidence="2" type="ORF">M404DRAFT_713400</name>
</gene>
<reference evidence="3" key="2">
    <citation type="submission" date="2015-01" db="EMBL/GenBank/DDBJ databases">
        <title>Evolutionary Origins and Diversification of the Mycorrhizal Mutualists.</title>
        <authorList>
            <consortium name="DOE Joint Genome Institute"/>
            <consortium name="Mycorrhizal Genomics Consortium"/>
            <person name="Kohler A."/>
            <person name="Kuo A."/>
            <person name="Nagy L.G."/>
            <person name="Floudas D."/>
            <person name="Copeland A."/>
            <person name="Barry K.W."/>
            <person name="Cichocki N."/>
            <person name="Veneault-Fourrey C."/>
            <person name="LaButti K."/>
            <person name="Lindquist E.A."/>
            <person name="Lipzen A."/>
            <person name="Lundell T."/>
            <person name="Morin E."/>
            <person name="Murat C."/>
            <person name="Riley R."/>
            <person name="Ohm R."/>
            <person name="Sun H."/>
            <person name="Tunlid A."/>
            <person name="Henrissat B."/>
            <person name="Grigoriev I.V."/>
            <person name="Hibbett D.S."/>
            <person name="Martin F."/>
        </authorList>
    </citation>
    <scope>NUCLEOTIDE SEQUENCE [LARGE SCALE GENOMIC DNA]</scope>
    <source>
        <strain evidence="3">Marx 270</strain>
    </source>
</reference>
<reference evidence="2 3" key="1">
    <citation type="submission" date="2014-04" db="EMBL/GenBank/DDBJ databases">
        <authorList>
            <consortium name="DOE Joint Genome Institute"/>
            <person name="Kuo A."/>
            <person name="Kohler A."/>
            <person name="Costa M.D."/>
            <person name="Nagy L.G."/>
            <person name="Floudas D."/>
            <person name="Copeland A."/>
            <person name="Barry K.W."/>
            <person name="Cichocki N."/>
            <person name="Veneault-Fourrey C."/>
            <person name="LaButti K."/>
            <person name="Lindquist E.A."/>
            <person name="Lipzen A."/>
            <person name="Lundell T."/>
            <person name="Morin E."/>
            <person name="Murat C."/>
            <person name="Sun H."/>
            <person name="Tunlid A."/>
            <person name="Henrissat B."/>
            <person name="Grigoriev I.V."/>
            <person name="Hibbett D.S."/>
            <person name="Martin F."/>
            <person name="Nordberg H.P."/>
            <person name="Cantor M.N."/>
            <person name="Hua S.X."/>
        </authorList>
    </citation>
    <scope>NUCLEOTIDE SEQUENCE [LARGE SCALE GENOMIC DNA]</scope>
    <source>
        <strain evidence="2 3">Marx 270</strain>
    </source>
</reference>
<feature type="compositionally biased region" description="Polar residues" evidence="1">
    <location>
        <begin position="94"/>
        <end position="104"/>
    </location>
</feature>
<accession>A0A0C3NMK2</accession>